<feature type="domain" description="Mannitol dehydrogenase C-terminal" evidence="3">
    <location>
        <begin position="275"/>
        <end position="463"/>
    </location>
</feature>
<dbReference type="InterPro" id="IPR013328">
    <property type="entry name" value="6PGD_dom2"/>
</dbReference>
<evidence type="ECO:0000256" key="1">
    <source>
        <dbReference type="ARBA" id="ARBA00023002"/>
    </source>
</evidence>
<dbReference type="Proteomes" id="UP000604473">
    <property type="component" value="Unassembled WGS sequence"/>
</dbReference>
<keyword evidence="5" id="KW-1185">Reference proteome</keyword>
<dbReference type="Gene3D" id="3.40.50.720">
    <property type="entry name" value="NAD(P)-binding Rossmann-like Domain"/>
    <property type="match status" value="1"/>
</dbReference>
<dbReference type="RefSeq" id="WP_202247091.1">
    <property type="nucleotide sequence ID" value="NZ_JAESJJ010000001.1"/>
</dbReference>
<dbReference type="PANTHER" id="PTHR43362:SF1">
    <property type="entry name" value="MANNITOL DEHYDROGENASE 2-RELATED"/>
    <property type="match status" value="1"/>
</dbReference>
<sequence length="485" mass="51762">MEAGLPADRMTRTAKAPEAGIVHLGLGAFFRAHGAIYTEEAVARSDGAWGIIGVSLKSPGTRDALAPQGCAYTALELGPDGAVAHPVEIVREVLVAPEDPQAVLEAMADPAIRIVTLTITEKGYCHDPATGALNLDHPDILHDLGSAHPVSAPGYLVRALQLRRDRGLRPFTVLTCDNLPDNGRLVRGVVLALASRIDPALAGWIGSEGRFPATMVDRIVPATSAEDIARVETLTGCHDAAPVMHEPFRQWAIEDDFVDGARPDWRAVGAELVADVTPYEHMKLRMLNGAHSALAYLGYLAGHETISETVADPALGGFVRHLWAREIAPVLTAPPGVSLSAYAEALAARFANPAIRHRTWQIAMDGSQKLPQRILATLSDNLVEGRASPGLILTVAAWMRYVGGIDEAGQPIDLRDPLADRLRALSDGAETPDGKVEALLSVREVFPEALALTLKRQLAEAYSRLLSEGARATAEAVCRETAQAD</sequence>
<protein>
    <submittedName>
        <fullName evidence="4">Mannitol dehydrogenase family protein</fullName>
    </submittedName>
</protein>
<evidence type="ECO:0000313" key="5">
    <source>
        <dbReference type="Proteomes" id="UP000604473"/>
    </source>
</evidence>
<keyword evidence="1" id="KW-0560">Oxidoreductase</keyword>
<evidence type="ECO:0000313" key="4">
    <source>
        <dbReference type="EMBL" id="MBL3607514.1"/>
    </source>
</evidence>
<dbReference type="Pfam" id="PF01232">
    <property type="entry name" value="Mannitol_dh"/>
    <property type="match status" value="1"/>
</dbReference>
<accession>A0ABS1RN88</accession>
<proteinExistence type="predicted"/>
<organism evidence="4 5">
    <name type="scientific">Rhodovulum sulfidophilum</name>
    <name type="common">Rhodobacter sulfidophilus</name>
    <dbReference type="NCBI Taxonomy" id="35806"/>
    <lineage>
        <taxon>Bacteria</taxon>
        <taxon>Pseudomonadati</taxon>
        <taxon>Pseudomonadota</taxon>
        <taxon>Alphaproteobacteria</taxon>
        <taxon>Rhodobacterales</taxon>
        <taxon>Paracoccaceae</taxon>
        <taxon>Rhodovulum</taxon>
    </lineage>
</organism>
<dbReference type="InterPro" id="IPR013118">
    <property type="entry name" value="Mannitol_DH_C"/>
</dbReference>
<dbReference type="SUPFAM" id="SSF51735">
    <property type="entry name" value="NAD(P)-binding Rossmann-fold domains"/>
    <property type="match status" value="1"/>
</dbReference>
<dbReference type="Pfam" id="PF08125">
    <property type="entry name" value="Mannitol_dh_C"/>
    <property type="match status" value="1"/>
</dbReference>
<evidence type="ECO:0000259" key="2">
    <source>
        <dbReference type="Pfam" id="PF01232"/>
    </source>
</evidence>
<comment type="caution">
    <text evidence="4">The sequence shown here is derived from an EMBL/GenBank/DDBJ whole genome shotgun (WGS) entry which is preliminary data.</text>
</comment>
<dbReference type="InterPro" id="IPR013131">
    <property type="entry name" value="Mannitol_DH_N"/>
</dbReference>
<gene>
    <name evidence="4" type="ORF">JMM60_01675</name>
</gene>
<dbReference type="InterPro" id="IPR050988">
    <property type="entry name" value="Mannitol_DH/Oxidoreductase"/>
</dbReference>
<dbReference type="SUPFAM" id="SSF48179">
    <property type="entry name" value="6-phosphogluconate dehydrogenase C-terminal domain-like"/>
    <property type="match status" value="1"/>
</dbReference>
<evidence type="ECO:0000259" key="3">
    <source>
        <dbReference type="Pfam" id="PF08125"/>
    </source>
</evidence>
<dbReference type="EMBL" id="JAESJJ010000001">
    <property type="protein sequence ID" value="MBL3607514.1"/>
    <property type="molecule type" value="Genomic_DNA"/>
</dbReference>
<dbReference type="PRINTS" id="PR00084">
    <property type="entry name" value="MTLDHDRGNASE"/>
</dbReference>
<feature type="domain" description="Mannitol dehydrogenase N-terminal" evidence="2">
    <location>
        <begin position="20"/>
        <end position="265"/>
    </location>
</feature>
<dbReference type="InterPro" id="IPR008927">
    <property type="entry name" value="6-PGluconate_DH-like_C_sf"/>
</dbReference>
<dbReference type="Gene3D" id="1.10.1040.10">
    <property type="entry name" value="N-(1-d-carboxylethyl)-l-norvaline Dehydrogenase, domain 2"/>
    <property type="match status" value="1"/>
</dbReference>
<dbReference type="InterPro" id="IPR000669">
    <property type="entry name" value="Mannitol_DH"/>
</dbReference>
<reference evidence="4 5" key="1">
    <citation type="submission" date="2021-01" db="EMBL/GenBank/DDBJ databases">
        <title>Draft genomes of Rhodovulum sulfidophilum.</title>
        <authorList>
            <person name="Guzman M.S."/>
        </authorList>
    </citation>
    <scope>NUCLEOTIDE SEQUENCE [LARGE SCALE GENOMIC DNA]</scope>
    <source>
        <strain evidence="4 5">AB35</strain>
    </source>
</reference>
<dbReference type="InterPro" id="IPR036291">
    <property type="entry name" value="NAD(P)-bd_dom_sf"/>
</dbReference>
<dbReference type="PANTHER" id="PTHR43362">
    <property type="entry name" value="MANNITOL DEHYDROGENASE DSF1-RELATED"/>
    <property type="match status" value="1"/>
</dbReference>
<name>A0ABS1RN88_RHOSU</name>